<reference evidence="12 13" key="1">
    <citation type="submission" date="2023-07" db="EMBL/GenBank/DDBJ databases">
        <title>Citrobacter selenititolerans sp. nov., isolated from seleniferous soil.</title>
        <authorList>
            <person name="Zhang S."/>
            <person name="Li K."/>
            <person name="Peng J."/>
            <person name="Wang H."/>
            <person name="Sun J."/>
            <person name="Guo Y."/>
        </authorList>
    </citation>
    <scope>NUCLEOTIDE SEQUENCE [LARGE SCALE GENOMIC DNA]</scope>
    <source>
        <strain evidence="12 13">S2-9</strain>
    </source>
</reference>
<dbReference type="InterPro" id="IPR035919">
    <property type="entry name" value="EAL_sf"/>
</dbReference>
<dbReference type="RefSeq" id="WP_276295022.1">
    <property type="nucleotide sequence ID" value="NZ_CP119862.1"/>
</dbReference>
<dbReference type="PANTHER" id="PTHR33121:SF81">
    <property type="entry name" value="CYCLIC DI-GMP PHOSPHODIESTERASE PDEB-RELATED"/>
    <property type="match status" value="1"/>
</dbReference>
<protein>
    <recommendedName>
        <fullName evidence="2">cyclic-guanylate-specific phosphodiesterase</fullName>
        <ecNumber evidence="2">3.1.4.52</ecNumber>
    </recommendedName>
</protein>
<gene>
    <name evidence="12" type="ORF">Q0A17_04670</name>
</gene>
<keyword evidence="6" id="KW-0378">Hydrolase</keyword>
<sequence>MRATLVSLLCGFVFFIVGVTALNWQLWRAAYTDRIQEAKLSVSLADSMVDEAIKAVSVVRPLTAGSCTPDAQRILNREAAMGPHLRYVVLIRNHEVWCSSLLGSQTQKIHEDKSTAASLTLYPGDEITGGTPVLFYLAPGISGYVGASIGFVHLNTALKTASNRIQLTLVVGNKMLNYNDVVRPFTSEQQSKVHQQSLRYPFRIEYDPPPFFSLGRLISQGGFLTAILAIMSLVTGWILHRYLSKYTTPEENLRRAIDKGEIIPFYQPVVNGASGKIDGFEILARWKHPEAGFIPPDVFIPLAEKTGLIIELTHKLMMRVIEDLTPVMPHLPEGLHIGINISAAHGQSEVLEYDCLHLLDALSAKKITLVLEVTEREPMALTPKTLSMFARLRSHGVLVALDDFGTGYSGISYLNEFPVDFIKIDKSFVRRISNSPDSTLLVDCVIDMAKKLSLQIIAEGVETQHQADYLNAKGIHFLQGYYFWRPVPFYRLAPALLFGFHRITL</sequence>
<evidence type="ECO:0000256" key="7">
    <source>
        <dbReference type="ARBA" id="ARBA00022989"/>
    </source>
</evidence>
<evidence type="ECO:0000256" key="4">
    <source>
        <dbReference type="ARBA" id="ARBA00022636"/>
    </source>
</evidence>
<proteinExistence type="predicted"/>
<dbReference type="Gene3D" id="3.20.20.450">
    <property type="entry name" value="EAL domain"/>
    <property type="match status" value="1"/>
</dbReference>
<evidence type="ECO:0000259" key="11">
    <source>
        <dbReference type="PROSITE" id="PS50883"/>
    </source>
</evidence>
<keyword evidence="3" id="KW-1003">Cell membrane</keyword>
<dbReference type="Pfam" id="PF00563">
    <property type="entry name" value="EAL"/>
    <property type="match status" value="1"/>
</dbReference>
<dbReference type="EC" id="3.1.4.52" evidence="2"/>
<dbReference type="PANTHER" id="PTHR33121">
    <property type="entry name" value="CYCLIC DI-GMP PHOSPHODIESTERASE PDEF"/>
    <property type="match status" value="1"/>
</dbReference>
<evidence type="ECO:0000313" key="12">
    <source>
        <dbReference type="EMBL" id="MDN8598717.1"/>
    </source>
</evidence>
<keyword evidence="7 10" id="KW-1133">Transmembrane helix</keyword>
<evidence type="ECO:0000313" key="13">
    <source>
        <dbReference type="Proteomes" id="UP001174867"/>
    </source>
</evidence>
<keyword evidence="13" id="KW-1185">Reference proteome</keyword>
<feature type="transmembrane region" description="Helical" evidence="10">
    <location>
        <begin position="217"/>
        <end position="239"/>
    </location>
</feature>
<keyword evidence="4" id="KW-0973">c-di-GMP</keyword>
<accession>A0ABT8PRV7</accession>
<evidence type="ECO:0000256" key="3">
    <source>
        <dbReference type="ARBA" id="ARBA00022475"/>
    </source>
</evidence>
<evidence type="ECO:0000256" key="10">
    <source>
        <dbReference type="SAM" id="Phobius"/>
    </source>
</evidence>
<evidence type="ECO:0000256" key="9">
    <source>
        <dbReference type="ARBA" id="ARBA00034290"/>
    </source>
</evidence>
<dbReference type="Pfam" id="PF12792">
    <property type="entry name" value="CSS-motif"/>
    <property type="match status" value="1"/>
</dbReference>
<comment type="caution">
    <text evidence="12">The sequence shown here is derived from an EMBL/GenBank/DDBJ whole genome shotgun (WGS) entry which is preliminary data.</text>
</comment>
<feature type="domain" description="EAL" evidence="11">
    <location>
        <begin position="246"/>
        <end position="500"/>
    </location>
</feature>
<keyword evidence="8 10" id="KW-0472">Membrane</keyword>
<dbReference type="CDD" id="cd01948">
    <property type="entry name" value="EAL"/>
    <property type="match status" value="1"/>
</dbReference>
<name>A0ABT8PRV7_9ENTR</name>
<comment type="subcellular location">
    <subcellularLocation>
        <location evidence="1">Cell membrane</location>
        <topology evidence="1">Multi-pass membrane protein</topology>
    </subcellularLocation>
</comment>
<dbReference type="EMBL" id="JAUJYW010000002">
    <property type="protein sequence ID" value="MDN8598717.1"/>
    <property type="molecule type" value="Genomic_DNA"/>
</dbReference>
<organism evidence="12 13">
    <name type="scientific">Citrobacter enshiensis</name>
    <dbReference type="NCBI Taxonomy" id="2971264"/>
    <lineage>
        <taxon>Bacteria</taxon>
        <taxon>Pseudomonadati</taxon>
        <taxon>Pseudomonadota</taxon>
        <taxon>Gammaproteobacteria</taxon>
        <taxon>Enterobacterales</taxon>
        <taxon>Enterobacteriaceae</taxon>
        <taxon>Citrobacter</taxon>
    </lineage>
</organism>
<dbReference type="PROSITE" id="PS50883">
    <property type="entry name" value="EAL"/>
    <property type="match status" value="1"/>
</dbReference>
<dbReference type="Proteomes" id="UP001174867">
    <property type="component" value="Unassembled WGS sequence"/>
</dbReference>
<evidence type="ECO:0000256" key="1">
    <source>
        <dbReference type="ARBA" id="ARBA00004651"/>
    </source>
</evidence>
<dbReference type="SMART" id="SM00052">
    <property type="entry name" value="EAL"/>
    <property type="match status" value="1"/>
</dbReference>
<evidence type="ECO:0000256" key="5">
    <source>
        <dbReference type="ARBA" id="ARBA00022692"/>
    </source>
</evidence>
<dbReference type="InterPro" id="IPR024744">
    <property type="entry name" value="CSS-motif_dom"/>
</dbReference>
<keyword evidence="5 10" id="KW-0812">Transmembrane</keyword>
<dbReference type="SUPFAM" id="SSF141868">
    <property type="entry name" value="EAL domain-like"/>
    <property type="match status" value="1"/>
</dbReference>
<dbReference type="InterPro" id="IPR050706">
    <property type="entry name" value="Cyclic-di-GMP_PDE-like"/>
</dbReference>
<evidence type="ECO:0000256" key="8">
    <source>
        <dbReference type="ARBA" id="ARBA00023136"/>
    </source>
</evidence>
<evidence type="ECO:0000256" key="2">
    <source>
        <dbReference type="ARBA" id="ARBA00012282"/>
    </source>
</evidence>
<evidence type="ECO:0000256" key="6">
    <source>
        <dbReference type="ARBA" id="ARBA00022801"/>
    </source>
</evidence>
<comment type="catalytic activity">
    <reaction evidence="9">
        <text>3',3'-c-di-GMP + H2O = 5'-phosphoguanylyl(3'-&gt;5')guanosine + H(+)</text>
        <dbReference type="Rhea" id="RHEA:24902"/>
        <dbReference type="ChEBI" id="CHEBI:15377"/>
        <dbReference type="ChEBI" id="CHEBI:15378"/>
        <dbReference type="ChEBI" id="CHEBI:58754"/>
        <dbReference type="ChEBI" id="CHEBI:58805"/>
        <dbReference type="EC" id="3.1.4.52"/>
    </reaction>
</comment>
<dbReference type="InterPro" id="IPR001633">
    <property type="entry name" value="EAL_dom"/>
</dbReference>